<dbReference type="SUPFAM" id="SSF52540">
    <property type="entry name" value="P-loop containing nucleoside triphosphate hydrolases"/>
    <property type="match status" value="1"/>
</dbReference>
<evidence type="ECO:0000256" key="3">
    <source>
        <dbReference type="ARBA" id="ARBA00022475"/>
    </source>
</evidence>
<dbReference type="InterPro" id="IPR027417">
    <property type="entry name" value="P-loop_NTPase"/>
</dbReference>
<dbReference type="SUPFAM" id="SSF90123">
    <property type="entry name" value="ABC transporter transmembrane region"/>
    <property type="match status" value="1"/>
</dbReference>
<dbReference type="PANTHER" id="PTHR43394">
    <property type="entry name" value="ATP-DEPENDENT PERMEASE MDL1, MITOCHONDRIAL"/>
    <property type="match status" value="1"/>
</dbReference>
<dbReference type="CDD" id="cd07346">
    <property type="entry name" value="ABC_6TM_exporters"/>
    <property type="match status" value="1"/>
</dbReference>
<organism evidence="12">
    <name type="scientific">hydrothermal vent metagenome</name>
    <dbReference type="NCBI Taxonomy" id="652676"/>
    <lineage>
        <taxon>unclassified sequences</taxon>
        <taxon>metagenomes</taxon>
        <taxon>ecological metagenomes</taxon>
    </lineage>
</organism>
<dbReference type="Pfam" id="PF00664">
    <property type="entry name" value="ABC_membrane"/>
    <property type="match status" value="1"/>
</dbReference>
<dbReference type="PROSITE" id="PS50893">
    <property type="entry name" value="ABC_TRANSPORTER_2"/>
    <property type="match status" value="1"/>
</dbReference>
<proteinExistence type="predicted"/>
<dbReference type="SMART" id="SM00382">
    <property type="entry name" value="AAA"/>
    <property type="match status" value="1"/>
</dbReference>
<feature type="transmembrane region" description="Helical" evidence="9">
    <location>
        <begin position="21"/>
        <end position="40"/>
    </location>
</feature>
<keyword evidence="8 9" id="KW-0472">Membrane</keyword>
<feature type="transmembrane region" description="Helical" evidence="9">
    <location>
        <begin position="271"/>
        <end position="289"/>
    </location>
</feature>
<feature type="transmembrane region" description="Helical" evidence="9">
    <location>
        <begin position="242"/>
        <end position="265"/>
    </location>
</feature>
<name>A0A3B0VQ40_9ZZZZ</name>
<dbReference type="EMBL" id="UOEU01000475">
    <property type="protein sequence ID" value="VAW33714.1"/>
    <property type="molecule type" value="Genomic_DNA"/>
</dbReference>
<protein>
    <submittedName>
        <fullName evidence="12">Heterodimeric efflux ABC transporter, permease/ATP-binding subunit 1</fullName>
    </submittedName>
</protein>
<reference evidence="12" key="1">
    <citation type="submission" date="2018-06" db="EMBL/GenBank/DDBJ databases">
        <authorList>
            <person name="Zhirakovskaya E."/>
        </authorList>
    </citation>
    <scope>NUCLEOTIDE SEQUENCE</scope>
</reference>
<dbReference type="Gene3D" id="1.20.1560.10">
    <property type="entry name" value="ABC transporter type 1, transmembrane domain"/>
    <property type="match status" value="1"/>
</dbReference>
<dbReference type="PANTHER" id="PTHR43394:SF1">
    <property type="entry name" value="ATP-BINDING CASSETTE SUB-FAMILY B MEMBER 10, MITOCHONDRIAL"/>
    <property type="match status" value="1"/>
</dbReference>
<feature type="domain" description="ABC transmembrane type-1" evidence="11">
    <location>
        <begin position="24"/>
        <end position="306"/>
    </location>
</feature>
<evidence type="ECO:0000256" key="2">
    <source>
        <dbReference type="ARBA" id="ARBA00022448"/>
    </source>
</evidence>
<sequence length="607" mass="67270">MIEKRFSNWQFMRRYLRPYSCRLLLLGGLLAISIGLQLYGPQLLRDFLDAAQSGAVTRLLVSLGVAFFIVTVLQKGVTLYTTYLSEDLGWAATNNLRIDLTEHCMRLDMGFHKLKTPGELIQRIDGDVSHLAEYFSRLLVQVLGNTVLVVGILIILFRENWRIGLIGLAYGLLTLGLLQIVAKFTVAVWKDVSKAYANLHGYVEERIGGTEDIRANGGEQYVMNKLYPLLAAVAKNRIRANLIGGATFSSSYMLYVLAVVATLAVAGSLFLQNQMTIGTLFLLVFYVRLMESPIKYIRRQISNLQRAIASIGRIQEFFQLEPDVKENISATLPERATAVHFHDVSFAYKDRLSVNGNPMTDNRSPMTDNGHSKVLHNISFSLKPGNVLGLLGRTGSGKTTLTRLLFRLYDVDAGKISLDGIDVASVGLSDLRRHIGMVTQEVQLFEATVRDNLTLFRNYDPAKKPIADAQILAAIETLGLGEWLAELPDGLDTVLKTGGQGLSAGEAQLLAFTRVFLRDPQLVILDEASSRLDPATEHLLERAIDKLLNGRTAIIIAHRLHTVQRADDILILENGRIAEHGLRTELVTNPDSRFSQLLQTGMEAALA</sequence>
<evidence type="ECO:0000256" key="6">
    <source>
        <dbReference type="ARBA" id="ARBA00022840"/>
    </source>
</evidence>
<keyword evidence="7 9" id="KW-1133">Transmembrane helix</keyword>
<keyword evidence="4 9" id="KW-0812">Transmembrane</keyword>
<dbReference type="GO" id="GO:0016887">
    <property type="term" value="F:ATP hydrolysis activity"/>
    <property type="evidence" value="ECO:0007669"/>
    <property type="project" value="InterPro"/>
</dbReference>
<dbReference type="InterPro" id="IPR003593">
    <property type="entry name" value="AAA+_ATPase"/>
</dbReference>
<dbReference type="GO" id="GO:0005886">
    <property type="term" value="C:plasma membrane"/>
    <property type="evidence" value="ECO:0007669"/>
    <property type="project" value="UniProtKB-SubCell"/>
</dbReference>
<keyword evidence="5" id="KW-0547">Nucleotide-binding</keyword>
<feature type="transmembrane region" description="Helical" evidence="9">
    <location>
        <begin position="138"/>
        <end position="157"/>
    </location>
</feature>
<feature type="transmembrane region" description="Helical" evidence="9">
    <location>
        <begin position="55"/>
        <end position="73"/>
    </location>
</feature>
<dbReference type="Gene3D" id="3.40.50.300">
    <property type="entry name" value="P-loop containing nucleotide triphosphate hydrolases"/>
    <property type="match status" value="1"/>
</dbReference>
<evidence type="ECO:0000313" key="12">
    <source>
        <dbReference type="EMBL" id="VAW33714.1"/>
    </source>
</evidence>
<comment type="subcellular location">
    <subcellularLocation>
        <location evidence="1">Cell membrane</location>
        <topology evidence="1">Multi-pass membrane protein</topology>
    </subcellularLocation>
</comment>
<evidence type="ECO:0000256" key="9">
    <source>
        <dbReference type="SAM" id="Phobius"/>
    </source>
</evidence>
<dbReference type="Pfam" id="PF00005">
    <property type="entry name" value="ABC_tran"/>
    <property type="match status" value="1"/>
</dbReference>
<evidence type="ECO:0000256" key="1">
    <source>
        <dbReference type="ARBA" id="ARBA00004651"/>
    </source>
</evidence>
<keyword evidence="2" id="KW-0813">Transport</keyword>
<evidence type="ECO:0000256" key="8">
    <source>
        <dbReference type="ARBA" id="ARBA00023136"/>
    </source>
</evidence>
<dbReference type="InterPro" id="IPR039421">
    <property type="entry name" value="Type_1_exporter"/>
</dbReference>
<dbReference type="InterPro" id="IPR003439">
    <property type="entry name" value="ABC_transporter-like_ATP-bd"/>
</dbReference>
<dbReference type="InterPro" id="IPR011527">
    <property type="entry name" value="ABC1_TM_dom"/>
</dbReference>
<dbReference type="AlphaFoldDB" id="A0A3B0VQ40"/>
<evidence type="ECO:0000256" key="5">
    <source>
        <dbReference type="ARBA" id="ARBA00022741"/>
    </source>
</evidence>
<gene>
    <name evidence="12" type="ORF">MNBD_CHLOROFLEXI01-1146</name>
</gene>
<dbReference type="GO" id="GO:0015421">
    <property type="term" value="F:ABC-type oligopeptide transporter activity"/>
    <property type="evidence" value="ECO:0007669"/>
    <property type="project" value="TreeGrafter"/>
</dbReference>
<evidence type="ECO:0000256" key="7">
    <source>
        <dbReference type="ARBA" id="ARBA00022989"/>
    </source>
</evidence>
<dbReference type="FunFam" id="3.40.50.300:FF:000299">
    <property type="entry name" value="ABC transporter ATP-binding protein/permease"/>
    <property type="match status" value="1"/>
</dbReference>
<evidence type="ECO:0000259" key="11">
    <source>
        <dbReference type="PROSITE" id="PS50929"/>
    </source>
</evidence>
<dbReference type="InterPro" id="IPR036640">
    <property type="entry name" value="ABC1_TM_sf"/>
</dbReference>
<dbReference type="GO" id="GO:0005524">
    <property type="term" value="F:ATP binding"/>
    <property type="evidence" value="ECO:0007669"/>
    <property type="project" value="UniProtKB-KW"/>
</dbReference>
<keyword evidence="6 12" id="KW-0067">ATP-binding</keyword>
<evidence type="ECO:0000256" key="4">
    <source>
        <dbReference type="ARBA" id="ARBA00022692"/>
    </source>
</evidence>
<feature type="transmembrane region" description="Helical" evidence="9">
    <location>
        <begin position="163"/>
        <end position="186"/>
    </location>
</feature>
<feature type="domain" description="ABC transporter" evidence="10">
    <location>
        <begin position="339"/>
        <end position="599"/>
    </location>
</feature>
<evidence type="ECO:0000259" key="10">
    <source>
        <dbReference type="PROSITE" id="PS50893"/>
    </source>
</evidence>
<keyword evidence="3" id="KW-1003">Cell membrane</keyword>
<dbReference type="PROSITE" id="PS50929">
    <property type="entry name" value="ABC_TM1F"/>
    <property type="match status" value="1"/>
</dbReference>
<accession>A0A3B0VQ40</accession>